<feature type="signal peptide" evidence="2">
    <location>
        <begin position="1"/>
        <end position="19"/>
    </location>
</feature>
<gene>
    <name evidence="3" type="ORF">C4520_09110</name>
</gene>
<feature type="region of interest" description="Disordered" evidence="1">
    <location>
        <begin position="212"/>
        <end position="243"/>
    </location>
</feature>
<evidence type="ECO:0000313" key="3">
    <source>
        <dbReference type="EMBL" id="RJP21805.1"/>
    </source>
</evidence>
<proteinExistence type="predicted"/>
<comment type="caution">
    <text evidence="3">The sequence shown here is derived from an EMBL/GenBank/DDBJ whole genome shotgun (WGS) entry which is preliminary data.</text>
</comment>
<dbReference type="AlphaFoldDB" id="A0A3A4NTD5"/>
<dbReference type="Proteomes" id="UP000265882">
    <property type="component" value="Unassembled WGS sequence"/>
</dbReference>
<dbReference type="EMBL" id="QZKU01000064">
    <property type="protein sequence ID" value="RJP21805.1"/>
    <property type="molecule type" value="Genomic_DNA"/>
</dbReference>
<evidence type="ECO:0000313" key="4">
    <source>
        <dbReference type="Proteomes" id="UP000265882"/>
    </source>
</evidence>
<accession>A0A3A4NTD5</accession>
<evidence type="ECO:0000256" key="1">
    <source>
        <dbReference type="SAM" id="MobiDB-lite"/>
    </source>
</evidence>
<organism evidence="3 4">
    <name type="scientific">Abyssobacteria bacterium (strain SURF_5)</name>
    <dbReference type="NCBI Taxonomy" id="2093360"/>
    <lineage>
        <taxon>Bacteria</taxon>
        <taxon>Pseudomonadati</taxon>
        <taxon>Candidatus Hydrogenedentota</taxon>
        <taxon>Candidatus Abyssobacteria</taxon>
    </lineage>
</organism>
<protein>
    <submittedName>
        <fullName evidence="3">Uncharacterized protein</fullName>
    </submittedName>
</protein>
<feature type="chain" id="PRO_5017349342" evidence="2">
    <location>
        <begin position="20"/>
        <end position="243"/>
    </location>
</feature>
<evidence type="ECO:0000256" key="2">
    <source>
        <dbReference type="SAM" id="SignalP"/>
    </source>
</evidence>
<name>A0A3A4NTD5_ABYX5</name>
<reference evidence="3 4" key="1">
    <citation type="journal article" date="2017" name="ISME J.">
        <title>Energy and carbon metabolisms in a deep terrestrial subsurface fluid microbial community.</title>
        <authorList>
            <person name="Momper L."/>
            <person name="Jungbluth S.P."/>
            <person name="Lee M.D."/>
            <person name="Amend J.P."/>
        </authorList>
    </citation>
    <scope>NUCLEOTIDE SEQUENCE [LARGE SCALE GENOMIC DNA]</scope>
    <source>
        <strain evidence="3">SURF_5</strain>
    </source>
</reference>
<keyword evidence="2" id="KW-0732">Signal</keyword>
<sequence>MKKTFCLALLLLVFLPAHAFPQEDGRNEPDSLYLEREDSLKNESGGLLDFLPFFGNKRNEIRNERLLPSPSPKASKPVLAARELNELKTFAGNWLLTSEITEPAVRKTEDDSYYRDYIVFDDEYTIEVMRGDSPEKPFIGYVYARGDYFQTAPHETAEEARSDFNFKYQPLDFRVIFERIEKWDYSTESQEAPIVFREQWVFQKLQSKAKAETSKAPAAPEAAAPPPELVLEPAIQKNENARQ</sequence>